<dbReference type="RefSeq" id="XP_002627994.2">
    <property type="nucleotide sequence ID" value="XM_002627948.2"/>
</dbReference>
<feature type="compositionally biased region" description="Polar residues" evidence="1">
    <location>
        <begin position="237"/>
        <end position="252"/>
    </location>
</feature>
<reference evidence="3" key="1">
    <citation type="journal article" date="2015" name="PLoS Genet.">
        <title>The dynamic genome and transcriptome of the human fungal pathogen Blastomyces and close relative Emmonsia.</title>
        <authorList>
            <person name="Munoz J.F."/>
            <person name="Gauthier G.M."/>
            <person name="Desjardins C.A."/>
            <person name="Gallo J.E."/>
            <person name="Holder J."/>
            <person name="Sullivan T.D."/>
            <person name="Marty A.J."/>
            <person name="Carmen J.C."/>
            <person name="Chen Z."/>
            <person name="Ding L."/>
            <person name="Gujja S."/>
            <person name="Magrini V."/>
            <person name="Misas E."/>
            <person name="Mitreva M."/>
            <person name="Priest M."/>
            <person name="Saif S."/>
            <person name="Whiston E.A."/>
            <person name="Young S."/>
            <person name="Zeng Q."/>
            <person name="Goldman W.E."/>
            <person name="Mardis E.R."/>
            <person name="Taylor J.W."/>
            <person name="McEwen J.G."/>
            <person name="Clay O.K."/>
            <person name="Klein B.S."/>
            <person name="Cuomo C.A."/>
        </authorList>
    </citation>
    <scope>NUCLEOTIDE SEQUENCE [LARGE SCALE GENOMIC DNA]</scope>
    <source>
        <strain evidence="3">SLH14081</strain>
    </source>
</reference>
<name>A0A179U9A9_BLAGS</name>
<dbReference type="EMBL" id="GG657449">
    <property type="protein sequence ID" value="OAT04323.1"/>
    <property type="molecule type" value="Genomic_DNA"/>
</dbReference>
<dbReference type="VEuPathDB" id="FungiDB:BDBG_00902"/>
<keyword evidence="3" id="KW-1185">Reference proteome</keyword>
<dbReference type="Proteomes" id="UP000002038">
    <property type="component" value="Unassembled WGS sequence"/>
</dbReference>
<feature type="region of interest" description="Disordered" evidence="1">
    <location>
        <begin position="132"/>
        <end position="180"/>
    </location>
</feature>
<feature type="region of interest" description="Disordered" evidence="1">
    <location>
        <begin position="333"/>
        <end position="369"/>
    </location>
</feature>
<dbReference type="AlphaFoldDB" id="A0A179U9A9"/>
<evidence type="ECO:0000313" key="2">
    <source>
        <dbReference type="EMBL" id="OAT04323.1"/>
    </source>
</evidence>
<dbReference type="GeneID" id="8507350"/>
<dbReference type="KEGG" id="bgh:BDBG_00902"/>
<gene>
    <name evidence="2" type="ORF">BDBG_00902</name>
</gene>
<feature type="compositionally biased region" description="Polar residues" evidence="1">
    <location>
        <begin position="360"/>
        <end position="369"/>
    </location>
</feature>
<protein>
    <submittedName>
        <fullName evidence="2">Uncharacterized protein</fullName>
    </submittedName>
</protein>
<feature type="compositionally biased region" description="Low complexity" evidence="1">
    <location>
        <begin position="253"/>
        <end position="263"/>
    </location>
</feature>
<sequence>MGIYLISTSKFEMPAPLAKGLVITVTILLAAGIAVYESPHVKQWVRNSRRKIAIALHNLGDEINPQERSADRRQAEDISMREELGEEAEARRNKAREEILRRASILEARKNKSSSGPTGSFDDLVDKDGRLKAQSKQPQQPLPKAKDIEPQAKDSGVQVTNPDTVHLRSRTCSDLSTSISDVGPKISAEHRQTILDIIDIDRIRTTLNSETSSHHPSESLVDLTPTSENPAMDFPSFSHSEVQGQGQQEDPTSQSSYFSLASSQHTEDDEPDFYYARPPRADQNSTAPPHPPLYESENPFADQQGSHTIQSVSSAPSIASSFSHIQNNAFERMSDGTLSELESVHDGTHTPASWSEVGSVVSSNDGNHH</sequence>
<feature type="compositionally biased region" description="Polar residues" evidence="1">
    <location>
        <begin position="301"/>
        <end position="310"/>
    </location>
</feature>
<organism evidence="2 3">
    <name type="scientific">Blastomyces gilchristii (strain SLH14081)</name>
    <name type="common">Blastomyces dermatitidis</name>
    <dbReference type="NCBI Taxonomy" id="559298"/>
    <lineage>
        <taxon>Eukaryota</taxon>
        <taxon>Fungi</taxon>
        <taxon>Dikarya</taxon>
        <taxon>Ascomycota</taxon>
        <taxon>Pezizomycotina</taxon>
        <taxon>Eurotiomycetes</taxon>
        <taxon>Eurotiomycetidae</taxon>
        <taxon>Onygenales</taxon>
        <taxon>Ajellomycetaceae</taxon>
        <taxon>Blastomyces</taxon>
    </lineage>
</organism>
<feature type="compositionally biased region" description="Polar residues" evidence="1">
    <location>
        <begin position="170"/>
        <end position="180"/>
    </location>
</feature>
<accession>A0A179U9A9</accession>
<evidence type="ECO:0000256" key="1">
    <source>
        <dbReference type="SAM" id="MobiDB-lite"/>
    </source>
</evidence>
<evidence type="ECO:0000313" key="3">
    <source>
        <dbReference type="Proteomes" id="UP000002038"/>
    </source>
</evidence>
<feature type="region of interest" description="Disordered" evidence="1">
    <location>
        <begin position="208"/>
        <end position="315"/>
    </location>
</feature>
<proteinExistence type="predicted"/>
<dbReference type="OrthoDB" id="3926760at2759"/>